<evidence type="ECO:0000313" key="2">
    <source>
        <dbReference type="Proteomes" id="UP001158726"/>
    </source>
</evidence>
<dbReference type="EMBL" id="OP072641">
    <property type="protein sequence ID" value="UVX66885.1"/>
    <property type="molecule type" value="Genomic_DNA"/>
</dbReference>
<name>A0ABY5TS08_9VIRU</name>
<sequence>MKFTKRAYVKVWQNCPEDEREDTTITLLDYEDANELNSIPVALLYLLERYAFVNSMDKFDILEHCLTAESFDLIGFVKTYRDMLSKTGDFWTPMKFITASPKPVDGIPPVSYCPRCGALIWPDTTQRCINGQPENDAEYYRRILEIYKNNPDPLFCHNCGQRFKYVGQDQLAYNHQSNRPDILRTLKLKAETQPTFDLAELNQ</sequence>
<proteinExistence type="predicted"/>
<protein>
    <submittedName>
        <fullName evidence="1">Zinc-ribbon containing domain protein</fullName>
    </submittedName>
</protein>
<dbReference type="Proteomes" id="UP001158726">
    <property type="component" value="Segment"/>
</dbReference>
<accession>A0ABY5TS08</accession>
<organism evidence="1 2">
    <name type="scientific">Bacteriophage sp</name>
    <dbReference type="NCBI Taxonomy" id="38018"/>
    <lineage>
        <taxon>Viruses</taxon>
    </lineage>
</organism>
<keyword evidence="2" id="KW-1185">Reference proteome</keyword>
<evidence type="ECO:0000313" key="1">
    <source>
        <dbReference type="EMBL" id="UVX66885.1"/>
    </source>
</evidence>
<reference evidence="1" key="1">
    <citation type="submission" date="2022-07" db="EMBL/GenBank/DDBJ databases">
        <authorList>
            <person name="Nishijima S."/>
        </authorList>
    </citation>
    <scope>NUCLEOTIDE SEQUENCE</scope>
    <source>
        <strain evidence="1">3465_136698</strain>
    </source>
</reference>